<feature type="transmembrane region" description="Helical" evidence="1">
    <location>
        <begin position="18"/>
        <end position="44"/>
    </location>
</feature>
<evidence type="ECO:0000259" key="2">
    <source>
        <dbReference type="Pfam" id="PF01926"/>
    </source>
</evidence>
<evidence type="ECO:0000256" key="1">
    <source>
        <dbReference type="SAM" id="Phobius"/>
    </source>
</evidence>
<dbReference type="OrthoDB" id="238366at2"/>
<comment type="caution">
    <text evidence="3">The sequence shown here is derived from an EMBL/GenBank/DDBJ whole genome shotgun (WGS) entry which is preliminary data.</text>
</comment>
<dbReference type="InterPro" id="IPR006073">
    <property type="entry name" value="GTP-bd"/>
</dbReference>
<dbReference type="Gene3D" id="3.40.50.300">
    <property type="entry name" value="P-loop containing nucleotide triphosphate hydrolases"/>
    <property type="match status" value="1"/>
</dbReference>
<feature type="domain" description="G" evidence="2">
    <location>
        <begin position="276"/>
        <end position="364"/>
    </location>
</feature>
<dbReference type="Pfam" id="PF01926">
    <property type="entry name" value="MMR_HSR1"/>
    <property type="match status" value="1"/>
</dbReference>
<dbReference type="SUPFAM" id="SSF52540">
    <property type="entry name" value="P-loop containing nucleoside triphosphate hydrolases"/>
    <property type="match status" value="1"/>
</dbReference>
<keyword evidence="1" id="KW-1133">Transmembrane helix</keyword>
<dbReference type="Proteomes" id="UP000434044">
    <property type="component" value="Unassembled WGS sequence"/>
</dbReference>
<accession>A0A6N8E674</accession>
<dbReference type="AlphaFoldDB" id="A0A6N8E674"/>
<dbReference type="RefSeq" id="WP_155448271.1">
    <property type="nucleotide sequence ID" value="NZ_WNKT01000001.1"/>
</dbReference>
<gene>
    <name evidence="3" type="ORF">GJ668_01180</name>
</gene>
<keyword evidence="1" id="KW-0812">Transmembrane</keyword>
<name>A0A6N8E674_9GAMM</name>
<proteinExistence type="predicted"/>
<sequence length="512" mass="57326">MTQTSAWRELRRHHRRKLWWLGLLGALILIPWLAGLAAGVWFIAHQGWTWYWWVSSVLLITLGFWLVLSKLHRPQPPHITLPFASPGASEAERTARQALRQRAEAVEARDLDSFEAIAPLIQGAFHDVAQAYSPDDQAALWRFTLPELLLMVEDFAQRLRTRVLLELPMVRHIELSWVVTLLDLAGPVGRWWSVLRLLRWVDPSQALLAELRGGLTGKVFSGVGETAKAQVGVILIEQAGETAIKLYSGTYRRRVDELRPTAPQPLPETPDAPLTILLAGRRNAGKSALLNALLGKAREPVGLLTPATADCRAYEFQSAQAGKLILVDCPGSDGRPNEPWLVQAAQSDLVLWVAAANRADRAADQRALTALDALTERNRTTRRIPRALVLTHADMLDPPQEWTPPYDPDQGLGLKEREMREARQAACEQLDVPLHQCALVAIRPGEPLWNREALEQAIIQVLPEAQQKRLERGLGKDGWFTKSKDVVLTAPNLIDTFKSFTGRMLSRTWRSP</sequence>
<dbReference type="GO" id="GO:0005525">
    <property type="term" value="F:GTP binding"/>
    <property type="evidence" value="ECO:0007669"/>
    <property type="project" value="InterPro"/>
</dbReference>
<dbReference type="InterPro" id="IPR036259">
    <property type="entry name" value="MFS_trans_sf"/>
</dbReference>
<evidence type="ECO:0000313" key="3">
    <source>
        <dbReference type="EMBL" id="MTW19703.1"/>
    </source>
</evidence>
<feature type="transmembrane region" description="Helical" evidence="1">
    <location>
        <begin position="50"/>
        <end position="68"/>
    </location>
</feature>
<organism evidence="3 4">
    <name type="scientific">Allochromatium palmeri</name>
    <dbReference type="NCBI Taxonomy" id="231048"/>
    <lineage>
        <taxon>Bacteria</taxon>
        <taxon>Pseudomonadati</taxon>
        <taxon>Pseudomonadota</taxon>
        <taxon>Gammaproteobacteria</taxon>
        <taxon>Chromatiales</taxon>
        <taxon>Chromatiaceae</taxon>
        <taxon>Allochromatium</taxon>
    </lineage>
</organism>
<dbReference type="InterPro" id="IPR027417">
    <property type="entry name" value="P-loop_NTPase"/>
</dbReference>
<keyword evidence="4" id="KW-1185">Reference proteome</keyword>
<dbReference type="CDD" id="cd00882">
    <property type="entry name" value="Ras_like_GTPase"/>
    <property type="match status" value="1"/>
</dbReference>
<evidence type="ECO:0000313" key="4">
    <source>
        <dbReference type="Proteomes" id="UP000434044"/>
    </source>
</evidence>
<keyword evidence="1" id="KW-0472">Membrane</keyword>
<dbReference type="EMBL" id="WNKT01000001">
    <property type="protein sequence ID" value="MTW19703.1"/>
    <property type="molecule type" value="Genomic_DNA"/>
</dbReference>
<reference evidence="3 4" key="1">
    <citation type="submission" date="2019-11" db="EMBL/GenBank/DDBJ databases">
        <title>Whole-genome sequence of the anaerobic purple sulfur bacterium Allochromatium palmeri DSM 15591.</title>
        <authorList>
            <person name="Kyndt J.A."/>
            <person name="Meyer T.E."/>
        </authorList>
    </citation>
    <scope>NUCLEOTIDE SEQUENCE [LARGE SCALE GENOMIC DNA]</scope>
    <source>
        <strain evidence="3 4">DSM 15591</strain>
    </source>
</reference>
<dbReference type="SUPFAM" id="SSF103473">
    <property type="entry name" value="MFS general substrate transporter"/>
    <property type="match status" value="1"/>
</dbReference>
<protein>
    <recommendedName>
        <fullName evidence="2">G domain-containing protein</fullName>
    </recommendedName>
</protein>